<evidence type="ECO:0000256" key="2">
    <source>
        <dbReference type="ARBA" id="ARBA00002280"/>
    </source>
</evidence>
<name>A0A265NBJ6_9BACI</name>
<dbReference type="PROSITE" id="PS01334">
    <property type="entry name" value="PYRASE_CYS"/>
    <property type="match status" value="1"/>
</dbReference>
<dbReference type="EC" id="3.4.19.3" evidence="9"/>
<dbReference type="InterPro" id="IPR033693">
    <property type="entry name" value="PGPEP1_Glu_AS"/>
</dbReference>
<dbReference type="NCBIfam" id="NF009676">
    <property type="entry name" value="PRK13197.1"/>
    <property type="match status" value="1"/>
</dbReference>
<evidence type="ECO:0000256" key="1">
    <source>
        <dbReference type="ARBA" id="ARBA00001770"/>
    </source>
</evidence>
<comment type="caution">
    <text evidence="11">The sequence shown here is derived from an EMBL/GenBank/DDBJ whole genome shotgun (WGS) entry which is preliminary data.</text>
</comment>
<gene>
    <name evidence="11" type="ORF">CIL03_11105</name>
</gene>
<dbReference type="OrthoDB" id="9779738at2"/>
<dbReference type="RefSeq" id="WP_094885916.1">
    <property type="nucleotide sequence ID" value="NZ_NPMS01000004.1"/>
</dbReference>
<comment type="catalytic activity">
    <reaction evidence="1 9">
        <text>Release of an N-terminal pyroglutamyl group from a polypeptide, the second amino acid generally not being Pro.</text>
        <dbReference type="EC" id="3.4.19.3"/>
    </reaction>
</comment>
<evidence type="ECO:0000256" key="4">
    <source>
        <dbReference type="ARBA" id="ARBA00006641"/>
    </source>
</evidence>
<evidence type="ECO:0000313" key="12">
    <source>
        <dbReference type="Proteomes" id="UP000216498"/>
    </source>
</evidence>
<dbReference type="SUPFAM" id="SSF53182">
    <property type="entry name" value="Pyrrolidone carboxyl peptidase (pyroglutamate aminopeptidase)"/>
    <property type="match status" value="1"/>
</dbReference>
<keyword evidence="6" id="KW-0645">Protease</keyword>
<evidence type="ECO:0000313" key="11">
    <source>
        <dbReference type="EMBL" id="OZU88824.1"/>
    </source>
</evidence>
<evidence type="ECO:0000256" key="3">
    <source>
        <dbReference type="ARBA" id="ARBA00004496"/>
    </source>
</evidence>
<comment type="function">
    <text evidence="2">Removes 5-oxoproline from various penultimate amino acid residues except L-proline.</text>
</comment>
<dbReference type="Gene3D" id="3.40.630.20">
    <property type="entry name" value="Peptidase C15, pyroglutamyl peptidase I-like"/>
    <property type="match status" value="1"/>
</dbReference>
<dbReference type="EMBL" id="NPMS01000004">
    <property type="protein sequence ID" value="OZU88824.1"/>
    <property type="molecule type" value="Genomic_DNA"/>
</dbReference>
<keyword evidence="7" id="KW-0378">Hydrolase</keyword>
<dbReference type="CDD" id="cd00501">
    <property type="entry name" value="Peptidase_C15"/>
    <property type="match status" value="1"/>
</dbReference>
<dbReference type="AlphaFoldDB" id="A0A265NBJ6"/>
<dbReference type="Pfam" id="PF01470">
    <property type="entry name" value="Peptidase_C15"/>
    <property type="match status" value="1"/>
</dbReference>
<dbReference type="PANTHER" id="PTHR23402:SF1">
    <property type="entry name" value="PYROGLUTAMYL-PEPTIDASE I"/>
    <property type="match status" value="1"/>
</dbReference>
<keyword evidence="8" id="KW-0788">Thiol protease</keyword>
<accession>A0A265NBJ6</accession>
<dbReference type="InterPro" id="IPR036440">
    <property type="entry name" value="Peptidase_C15-like_sf"/>
</dbReference>
<sequence>MKKLLLTGFEPFLEFAINPTTVIVEGLAGEEINGYQIAGEILSVDFSKSGNQIIRLIEKHEPDAIISLGLAAGRNSVTPERIAINCNDGPVDNRGYKPDGEKIAEDGQDGYFSTLPINKMIKSMRAGNLPAKISNTAGAYLCNNVMYHALHYLNKNNLNIQAGFIHLPASHELAVEKSMPSWADIDLLRAVKIAISSL</sequence>
<dbReference type="GO" id="GO:0005829">
    <property type="term" value="C:cytosol"/>
    <property type="evidence" value="ECO:0007669"/>
    <property type="project" value="InterPro"/>
</dbReference>
<feature type="active site" evidence="9">
    <location>
        <position position="80"/>
    </location>
</feature>
<evidence type="ECO:0000256" key="5">
    <source>
        <dbReference type="ARBA" id="ARBA00022490"/>
    </source>
</evidence>
<evidence type="ECO:0000256" key="10">
    <source>
        <dbReference type="PROSITE-ProRule" id="PRU10077"/>
    </source>
</evidence>
<evidence type="ECO:0000256" key="7">
    <source>
        <dbReference type="ARBA" id="ARBA00022801"/>
    </source>
</evidence>
<feature type="active site" evidence="10">
    <location>
        <position position="142"/>
    </location>
</feature>
<comment type="similarity">
    <text evidence="4">Belongs to the peptidase C15 family.</text>
</comment>
<dbReference type="InterPro" id="IPR016125">
    <property type="entry name" value="Peptidase_C15-like"/>
</dbReference>
<reference evidence="11 12" key="1">
    <citation type="submission" date="2017-08" db="EMBL/GenBank/DDBJ databases">
        <title>Virgibacillus indicus sp. nov. and Virgibacillus profoundi sp. nov, two moderately halophilic bacteria isolated from marine sediment by using the Microfluidic Streak Plate.</title>
        <authorList>
            <person name="Xu B."/>
            <person name="Hu B."/>
            <person name="Wang J."/>
            <person name="Zhu Y."/>
            <person name="Huang L."/>
            <person name="Du W."/>
            <person name="Huang Y."/>
        </authorList>
    </citation>
    <scope>NUCLEOTIDE SEQUENCE [LARGE SCALE GENOMIC DNA]</scope>
    <source>
        <strain evidence="11 12">IO3-P2-C2</strain>
    </source>
</reference>
<dbReference type="PROSITE" id="PS01333">
    <property type="entry name" value="PYRASE_GLU"/>
    <property type="match status" value="1"/>
</dbReference>
<evidence type="ECO:0000256" key="9">
    <source>
        <dbReference type="PROSITE-ProRule" id="PRU10076"/>
    </source>
</evidence>
<keyword evidence="12" id="KW-1185">Reference proteome</keyword>
<proteinExistence type="inferred from homology"/>
<comment type="subcellular location">
    <subcellularLocation>
        <location evidence="3">Cytoplasm</location>
    </subcellularLocation>
</comment>
<dbReference type="PIRSF" id="PIRSF015592">
    <property type="entry name" value="Prld-crbxl_pptds"/>
    <property type="match status" value="1"/>
</dbReference>
<organism evidence="11 12">
    <name type="scientific">Virgibacillus indicus</name>
    <dbReference type="NCBI Taxonomy" id="2024554"/>
    <lineage>
        <taxon>Bacteria</taxon>
        <taxon>Bacillati</taxon>
        <taxon>Bacillota</taxon>
        <taxon>Bacilli</taxon>
        <taxon>Bacillales</taxon>
        <taxon>Bacillaceae</taxon>
        <taxon>Virgibacillus</taxon>
    </lineage>
</organism>
<keyword evidence="5" id="KW-0963">Cytoplasm</keyword>
<dbReference type="InterPro" id="IPR000816">
    <property type="entry name" value="Peptidase_C15"/>
</dbReference>
<dbReference type="GO" id="GO:0016920">
    <property type="term" value="F:pyroglutamyl-peptidase activity"/>
    <property type="evidence" value="ECO:0007669"/>
    <property type="project" value="UniProtKB-EC"/>
</dbReference>
<protein>
    <recommendedName>
        <fullName evidence="9">Pyroglutamyl-peptidase I</fullName>
        <ecNumber evidence="9">3.4.19.3</ecNumber>
    </recommendedName>
</protein>
<evidence type="ECO:0000256" key="6">
    <source>
        <dbReference type="ARBA" id="ARBA00022670"/>
    </source>
</evidence>
<dbReference type="PANTHER" id="PTHR23402">
    <property type="entry name" value="PROTEASE FAMILY C15 PYROGLUTAMYL-PEPTIDASE I-RELATED"/>
    <property type="match status" value="1"/>
</dbReference>
<dbReference type="GO" id="GO:0006508">
    <property type="term" value="P:proteolysis"/>
    <property type="evidence" value="ECO:0007669"/>
    <property type="project" value="UniProtKB-KW"/>
</dbReference>
<dbReference type="Proteomes" id="UP000216498">
    <property type="component" value="Unassembled WGS sequence"/>
</dbReference>
<dbReference type="InterPro" id="IPR033694">
    <property type="entry name" value="PGPEP1_Cys_AS"/>
</dbReference>
<dbReference type="PRINTS" id="PR00706">
    <property type="entry name" value="PYROGLUPTASE"/>
</dbReference>
<evidence type="ECO:0000256" key="8">
    <source>
        <dbReference type="ARBA" id="ARBA00022807"/>
    </source>
</evidence>